<gene>
    <name evidence="1" type="ORF">ABID12_003658</name>
</gene>
<dbReference type="Proteomes" id="UP001549164">
    <property type="component" value="Unassembled WGS sequence"/>
</dbReference>
<accession>A0ABV2IHM4</accession>
<dbReference type="Gene3D" id="3.40.50.720">
    <property type="entry name" value="NAD(P)-binding Rossmann-like Domain"/>
    <property type="match status" value="1"/>
</dbReference>
<protein>
    <submittedName>
        <fullName evidence="1">NAD(P)-dependent dehydrogenase (Short-subunit alcohol dehydrogenase family)</fullName>
    </submittedName>
</protein>
<comment type="caution">
    <text evidence="1">The sequence shown here is derived from an EMBL/GenBank/DDBJ whole genome shotgun (WGS) entry which is preliminary data.</text>
</comment>
<reference evidence="1 2" key="1">
    <citation type="submission" date="2024-06" db="EMBL/GenBank/DDBJ databases">
        <title>Genomic Encyclopedia of Type Strains, Phase IV (KMG-IV): sequencing the most valuable type-strain genomes for metagenomic binning, comparative biology and taxonomic classification.</title>
        <authorList>
            <person name="Goeker M."/>
        </authorList>
    </citation>
    <scope>NUCLEOTIDE SEQUENCE [LARGE SCALE GENOMIC DNA]</scope>
    <source>
        <strain evidence="1 2">DSM 28102</strain>
    </source>
</reference>
<dbReference type="PANTHER" id="PTHR43544:SF12">
    <property type="entry name" value="NAD(P)-BINDING ROSSMANN-FOLD SUPERFAMILY PROTEIN"/>
    <property type="match status" value="1"/>
</dbReference>
<dbReference type="InterPro" id="IPR051468">
    <property type="entry name" value="Fungal_SecMetab_SDRs"/>
</dbReference>
<dbReference type="InterPro" id="IPR002347">
    <property type="entry name" value="SDR_fam"/>
</dbReference>
<sequence>MSKMEMTSLAEGYHALVIGASGGIGRAFCEAIADDRCCGGLDRLSRRDDGFEITDETAVAAAAAELADTRFDLILCATGALHIDGVGPEKTIRAVDAGAMSNQFTVNAIGPALVMKHFLPLIARDRRTIFACLSARVGSIGDNHIGGWMSYRASKAALNQIVRTASIEARRKLPRLSLAALHPGTVATSLSEPFAAGNRRVEAGDAADNMLSALNGIAEGETGLFLAYDGSRIEW</sequence>
<evidence type="ECO:0000313" key="1">
    <source>
        <dbReference type="EMBL" id="MET3601697.1"/>
    </source>
</evidence>
<proteinExistence type="predicted"/>
<dbReference type="PRINTS" id="PR00081">
    <property type="entry name" value="GDHRDH"/>
</dbReference>
<dbReference type="SUPFAM" id="SSF51735">
    <property type="entry name" value="NAD(P)-binding Rossmann-fold domains"/>
    <property type="match status" value="1"/>
</dbReference>
<evidence type="ECO:0000313" key="2">
    <source>
        <dbReference type="Proteomes" id="UP001549164"/>
    </source>
</evidence>
<keyword evidence="2" id="KW-1185">Reference proteome</keyword>
<dbReference type="InterPro" id="IPR036291">
    <property type="entry name" value="NAD(P)-bd_dom_sf"/>
</dbReference>
<dbReference type="Pfam" id="PF13561">
    <property type="entry name" value="adh_short_C2"/>
    <property type="match status" value="1"/>
</dbReference>
<dbReference type="EMBL" id="JBEPLY010000015">
    <property type="protein sequence ID" value="MET3601697.1"/>
    <property type="molecule type" value="Genomic_DNA"/>
</dbReference>
<organism evidence="1 2">
    <name type="scientific">Martelella mangrovi</name>
    <dbReference type="NCBI Taxonomy" id="1397477"/>
    <lineage>
        <taxon>Bacteria</taxon>
        <taxon>Pseudomonadati</taxon>
        <taxon>Pseudomonadota</taxon>
        <taxon>Alphaproteobacteria</taxon>
        <taxon>Hyphomicrobiales</taxon>
        <taxon>Aurantimonadaceae</taxon>
        <taxon>Martelella</taxon>
    </lineage>
</organism>
<dbReference type="PANTHER" id="PTHR43544">
    <property type="entry name" value="SHORT-CHAIN DEHYDROGENASE/REDUCTASE"/>
    <property type="match status" value="1"/>
</dbReference>
<dbReference type="RefSeq" id="WP_354435524.1">
    <property type="nucleotide sequence ID" value="NZ_JBEPLY010000015.1"/>
</dbReference>
<name>A0ABV2IHM4_9HYPH</name>